<accession>A0ABN5KWZ2</accession>
<dbReference type="EMBL" id="CP029254">
    <property type="protein sequence ID" value="AWK11482.1"/>
    <property type="molecule type" value="Genomic_DNA"/>
</dbReference>
<sequence length="140" mass="14947">MPTASLDAVLPRSGSTVKADAQSREVGRTHCKVSVDGKTVLSAFSEWKRDASIATVAGSNPYIELDGQRSEDGTYAWSSKGGVRLISCPAAAKEHPDMNQLFVRVLIYDKKFSDIHAAKNLLLAYARSVADSAACRGTAS</sequence>
<reference evidence="1 2" key="1">
    <citation type="submission" date="2018-05" db="EMBL/GenBank/DDBJ databases">
        <title>Complete genome sequence of the Type Strain of Streptomyces spongiicola HNM0071, the producer of staurosporine.</title>
        <authorList>
            <person name="Zhou S."/>
            <person name="Huang X."/>
        </authorList>
    </citation>
    <scope>NUCLEOTIDE SEQUENCE [LARGE SCALE GENOMIC DNA]</scope>
    <source>
        <strain evidence="1 2">HNM0071</strain>
    </source>
</reference>
<name>A0ABN5KWZ2_9ACTN</name>
<keyword evidence="2" id="KW-1185">Reference proteome</keyword>
<dbReference type="Proteomes" id="UP000245051">
    <property type="component" value="Chromosome"/>
</dbReference>
<evidence type="ECO:0000313" key="2">
    <source>
        <dbReference type="Proteomes" id="UP000245051"/>
    </source>
</evidence>
<evidence type="ECO:0000313" key="1">
    <source>
        <dbReference type="EMBL" id="AWK11482.1"/>
    </source>
</evidence>
<gene>
    <name evidence="1" type="ORF">DDQ41_24100</name>
</gene>
<proteinExistence type="predicted"/>
<organism evidence="1 2">
    <name type="scientific">Streptomyces spongiicola</name>
    <dbReference type="NCBI Taxonomy" id="1690221"/>
    <lineage>
        <taxon>Bacteria</taxon>
        <taxon>Bacillati</taxon>
        <taxon>Actinomycetota</taxon>
        <taxon>Actinomycetes</taxon>
        <taxon>Kitasatosporales</taxon>
        <taxon>Streptomycetaceae</taxon>
        <taxon>Streptomyces</taxon>
    </lineage>
</organism>
<protein>
    <submittedName>
        <fullName evidence="1">Uncharacterized protein</fullName>
    </submittedName>
</protein>